<sequence>MIKLFVVKCFRQLSYDKTISSLTEEEAILLSFYDENGQIKLPSGGTLHHFMKYRLGEKGVNEIMMLIGEKILKLFSGKGSKN</sequence>
<evidence type="ECO:0000313" key="2">
    <source>
        <dbReference type="Proteomes" id="UP000033079"/>
    </source>
</evidence>
<reference evidence="1 2" key="1">
    <citation type="submission" date="2014-07" db="EMBL/GenBank/DDBJ databases">
        <title>Methanogenic archaea and the global carbon cycle.</title>
        <authorList>
            <person name="Henriksen J.R."/>
            <person name="Luke J."/>
            <person name="Reinhart S."/>
            <person name="Benedict M.N."/>
            <person name="Youngblut N.D."/>
            <person name="Metcalf M.E."/>
            <person name="Whitaker R.J."/>
            <person name="Metcalf W.W."/>
        </authorList>
    </citation>
    <scope>NUCLEOTIDE SEQUENCE [LARGE SCALE GENOMIC DNA]</scope>
    <source>
        <strain evidence="1 2">227</strain>
    </source>
</reference>
<protein>
    <submittedName>
        <fullName evidence="1">Uncharacterized protein</fullName>
    </submittedName>
</protein>
<organism evidence="1 2">
    <name type="scientific">Methanosarcina barkeri 227</name>
    <dbReference type="NCBI Taxonomy" id="1434106"/>
    <lineage>
        <taxon>Archaea</taxon>
        <taxon>Methanobacteriati</taxon>
        <taxon>Methanobacteriota</taxon>
        <taxon>Stenosarchaea group</taxon>
        <taxon>Methanomicrobia</taxon>
        <taxon>Methanosarcinales</taxon>
        <taxon>Methanosarcinaceae</taxon>
        <taxon>Methanosarcina</taxon>
    </lineage>
</organism>
<dbReference type="AlphaFoldDB" id="A0A0E3R045"/>
<dbReference type="HOGENOM" id="CLU_141427_0_0_2"/>
<proteinExistence type="predicted"/>
<dbReference type="PATRIC" id="fig|1434106.5.peg.1457"/>
<dbReference type="KEGG" id="mbar:MSBR2_1143"/>
<accession>A0A0E3R045</accession>
<name>A0A0E3R045_METBA</name>
<dbReference type="EMBL" id="CP009530">
    <property type="protein sequence ID" value="AKB57659.1"/>
    <property type="molecule type" value="Genomic_DNA"/>
</dbReference>
<dbReference type="Proteomes" id="UP000033079">
    <property type="component" value="Chromosome"/>
</dbReference>
<gene>
    <name evidence="1" type="ORF">MSBR2_1143</name>
</gene>
<evidence type="ECO:0000313" key="1">
    <source>
        <dbReference type="EMBL" id="AKB57659.1"/>
    </source>
</evidence>